<keyword evidence="5" id="KW-1185">Reference proteome</keyword>
<evidence type="ECO:0000256" key="1">
    <source>
        <dbReference type="ARBA" id="ARBA00022737"/>
    </source>
</evidence>
<comment type="caution">
    <text evidence="4">The sequence shown here is derived from an EMBL/GenBank/DDBJ whole genome shotgun (WGS) entry which is preliminary data.</text>
</comment>
<dbReference type="SUPFAM" id="SSF63380">
    <property type="entry name" value="Riboflavin synthase domain-like"/>
    <property type="match status" value="2"/>
</dbReference>
<dbReference type="PANTHER" id="PTHR21098:SF0">
    <property type="entry name" value="RIBOFLAVIN SYNTHASE"/>
    <property type="match status" value="1"/>
</dbReference>
<dbReference type="Pfam" id="PF00677">
    <property type="entry name" value="Lum_binding"/>
    <property type="match status" value="2"/>
</dbReference>
<feature type="repeat" description="Lumazine-binding" evidence="2">
    <location>
        <begin position="106"/>
        <end position="219"/>
    </location>
</feature>
<name>A0ABQ8FMJ4_9FUNG</name>
<dbReference type="PANTHER" id="PTHR21098">
    <property type="entry name" value="RIBOFLAVIN SYNTHASE ALPHA CHAIN"/>
    <property type="match status" value="1"/>
</dbReference>
<dbReference type="PROSITE" id="PS51177">
    <property type="entry name" value="LUMAZINE_BIND"/>
    <property type="match status" value="2"/>
</dbReference>
<dbReference type="Gene3D" id="2.40.30.20">
    <property type="match status" value="2"/>
</dbReference>
<evidence type="ECO:0000313" key="4">
    <source>
        <dbReference type="EMBL" id="KAH6600882.1"/>
    </source>
</evidence>
<feature type="domain" description="Lumazine-binding" evidence="3">
    <location>
        <begin position="106"/>
        <end position="219"/>
    </location>
</feature>
<feature type="repeat" description="Lumazine-binding" evidence="2">
    <location>
        <begin position="1"/>
        <end position="105"/>
    </location>
</feature>
<dbReference type="PIRSF" id="PIRSF000498">
    <property type="entry name" value="Riboflavin_syn_A"/>
    <property type="match status" value="1"/>
</dbReference>
<dbReference type="InterPro" id="IPR026017">
    <property type="entry name" value="Lumazine-bd_dom"/>
</dbReference>
<feature type="domain" description="Lumazine-binding" evidence="3">
    <location>
        <begin position="1"/>
        <end position="105"/>
    </location>
</feature>
<protein>
    <recommendedName>
        <fullName evidence="3">Lumazine-binding domain-containing protein</fullName>
    </recommendedName>
</protein>
<proteinExistence type="predicted"/>
<keyword evidence="1" id="KW-0677">Repeat</keyword>
<accession>A0ABQ8FMJ4</accession>
<dbReference type="InterPro" id="IPR023366">
    <property type="entry name" value="ATP_synth_asu-like_sf"/>
</dbReference>
<dbReference type="NCBIfam" id="TIGR00187">
    <property type="entry name" value="ribE"/>
    <property type="match status" value="1"/>
</dbReference>
<sequence>MFTGIVEVMGTVSAVEPMDTTGTGGSGFSLTITDANVVLSDVHIGDSIIVNGVCLTVTEFDDARTSFKVGIAPETLRKTNLGDLMVGDKVNLERSMSAATRFGGHFVQGHVDTTVTIASITPDPPNSVIFRFHVASPVAASADDTSSAPVDFLQYIVPKGYVCLDGTSLTVIDVDWSTREFSIMMIAHTLKMVVIPLKKKGDKVNLEVDQVGKYVDSMVRGMLLSENNNTLTELIERAVAKHLAK</sequence>
<dbReference type="CDD" id="cd00402">
    <property type="entry name" value="Riboflavin_synthase_like"/>
    <property type="match status" value="1"/>
</dbReference>
<dbReference type="Proteomes" id="UP001648503">
    <property type="component" value="Unassembled WGS sequence"/>
</dbReference>
<organism evidence="4 5">
    <name type="scientific">Batrachochytrium salamandrivorans</name>
    <dbReference type="NCBI Taxonomy" id="1357716"/>
    <lineage>
        <taxon>Eukaryota</taxon>
        <taxon>Fungi</taxon>
        <taxon>Fungi incertae sedis</taxon>
        <taxon>Chytridiomycota</taxon>
        <taxon>Chytridiomycota incertae sedis</taxon>
        <taxon>Chytridiomycetes</taxon>
        <taxon>Rhizophydiales</taxon>
        <taxon>Rhizophydiales incertae sedis</taxon>
        <taxon>Batrachochytrium</taxon>
    </lineage>
</organism>
<dbReference type="NCBIfam" id="NF006767">
    <property type="entry name" value="PRK09289.1"/>
    <property type="match status" value="1"/>
</dbReference>
<dbReference type="EMBL" id="JAFCIX010000025">
    <property type="protein sequence ID" value="KAH6600882.1"/>
    <property type="molecule type" value="Genomic_DNA"/>
</dbReference>
<evidence type="ECO:0000313" key="5">
    <source>
        <dbReference type="Proteomes" id="UP001648503"/>
    </source>
</evidence>
<evidence type="ECO:0000259" key="3">
    <source>
        <dbReference type="PROSITE" id="PS51177"/>
    </source>
</evidence>
<reference evidence="4 5" key="1">
    <citation type="submission" date="2021-02" db="EMBL/GenBank/DDBJ databases">
        <title>Variation within the Batrachochytrium salamandrivorans European outbreak.</title>
        <authorList>
            <person name="Kelly M."/>
            <person name="Pasmans F."/>
            <person name="Shea T.P."/>
            <person name="Munoz J.F."/>
            <person name="Carranza S."/>
            <person name="Cuomo C.A."/>
            <person name="Martel A."/>
        </authorList>
    </citation>
    <scope>NUCLEOTIDE SEQUENCE [LARGE SCALE GENOMIC DNA]</scope>
    <source>
        <strain evidence="4 5">AMFP18/2</strain>
    </source>
</reference>
<gene>
    <name evidence="4" type="ORF">BASA50_001989</name>
</gene>
<evidence type="ECO:0000256" key="2">
    <source>
        <dbReference type="PROSITE-ProRule" id="PRU00524"/>
    </source>
</evidence>
<dbReference type="InterPro" id="IPR001783">
    <property type="entry name" value="Lumazine-bd"/>
</dbReference>
<dbReference type="InterPro" id="IPR017938">
    <property type="entry name" value="Riboflavin_synthase-like_b-brl"/>
</dbReference>